<dbReference type="Proteomes" id="UP001186974">
    <property type="component" value="Unassembled WGS sequence"/>
</dbReference>
<dbReference type="EMBL" id="JAWDJW010009314">
    <property type="protein sequence ID" value="KAK3059543.1"/>
    <property type="molecule type" value="Genomic_DNA"/>
</dbReference>
<comment type="caution">
    <text evidence="1">The sequence shown here is derived from an EMBL/GenBank/DDBJ whole genome shotgun (WGS) entry which is preliminary data.</text>
</comment>
<evidence type="ECO:0000313" key="1">
    <source>
        <dbReference type="EMBL" id="KAK3059543.1"/>
    </source>
</evidence>
<name>A0ACC3CZH9_9PEZI</name>
<reference evidence="1" key="1">
    <citation type="submission" date="2024-09" db="EMBL/GenBank/DDBJ databases">
        <title>Black Yeasts Isolated from many extreme environments.</title>
        <authorList>
            <person name="Coleine C."/>
            <person name="Stajich J.E."/>
            <person name="Selbmann L."/>
        </authorList>
    </citation>
    <scope>NUCLEOTIDE SEQUENCE</scope>
    <source>
        <strain evidence="1">CCFEE 5737</strain>
    </source>
</reference>
<proteinExistence type="predicted"/>
<accession>A0ACC3CZH9</accession>
<organism evidence="1 2">
    <name type="scientific">Coniosporium uncinatum</name>
    <dbReference type="NCBI Taxonomy" id="93489"/>
    <lineage>
        <taxon>Eukaryota</taxon>
        <taxon>Fungi</taxon>
        <taxon>Dikarya</taxon>
        <taxon>Ascomycota</taxon>
        <taxon>Pezizomycotina</taxon>
        <taxon>Dothideomycetes</taxon>
        <taxon>Dothideomycetes incertae sedis</taxon>
        <taxon>Coniosporium</taxon>
    </lineage>
</organism>
<sequence>MLRVGTPQQFVRVHISTASQQTWVVAPQGCPDVPVNGTCDARGWTFNYTVSSTWDDIGYYSLWTEQNLGYDGDAAYGYDTVGLGGEGEGGPTLKNTTVGAFAVEDFYFGHFGVNPKSTNFTSFNDPSPSYMTTLREQNMIPSVSFGYTAGAQYRFTAVLSSLTLGGYDESRFIPNGISFGFAPDNERDIVVGIQKITSTDSSSSRVTELLPEPIYSYIDSTVPQIWLPMEACQAFEDSFGLTYDNDTELYLVNSTAHELLLSRNPNVTFTIGVGTTGGSTVDIVLPYAAFDMTARPPYQGLSEDTLYFPLRRAANATQYTLGRTFLQEAYLIVDWERQNFSVSQCDWQQNMNQHLVPITDLTDGSATATGGSSAEMASSASSSSLSTGAIAGIAVGAGILGIGLVLLAFFLVRRRRRSQSPQHKKFDSTTEITISDGKRDDERDEPETKVFPKAELDATEVRRHEMATRTSKEGADTSPNGTPLPRKEGLGFFAPTVESDSREREVYEMPGDMPIRPEADGRQLSEKEGMMFREAKYNGQDPITPISANEDGTISSLPNSDGTRRTPRTPVSPADVVALSRLGEGTIGPISPLESSSQGSQTFFGRFLSPFGRAPSERDPNRKRFSWE</sequence>
<keyword evidence="2" id="KW-1185">Reference proteome</keyword>
<gene>
    <name evidence="1" type="ORF">LTS18_010587</name>
</gene>
<feature type="non-terminal residue" evidence="1">
    <location>
        <position position="628"/>
    </location>
</feature>
<protein>
    <submittedName>
        <fullName evidence="1">Uncharacterized protein</fullName>
    </submittedName>
</protein>
<evidence type="ECO:0000313" key="2">
    <source>
        <dbReference type="Proteomes" id="UP001186974"/>
    </source>
</evidence>